<keyword evidence="2" id="KW-0812">Transmembrane</keyword>
<evidence type="ECO:0000256" key="2">
    <source>
        <dbReference type="SAM" id="Phobius"/>
    </source>
</evidence>
<keyword evidence="2" id="KW-1133">Transmembrane helix</keyword>
<feature type="transmembrane region" description="Helical" evidence="2">
    <location>
        <begin position="44"/>
        <end position="64"/>
    </location>
</feature>
<evidence type="ECO:0000313" key="3">
    <source>
        <dbReference type="EMBL" id="MEK9501587.1"/>
    </source>
</evidence>
<accession>A0ABU9EA20</accession>
<proteinExistence type="predicted"/>
<dbReference type="EMBL" id="JBBHLI010000006">
    <property type="protein sequence ID" value="MEK9501587.1"/>
    <property type="molecule type" value="Genomic_DNA"/>
</dbReference>
<dbReference type="RefSeq" id="WP_405281472.1">
    <property type="nucleotide sequence ID" value="NZ_CP144380.1"/>
</dbReference>
<evidence type="ECO:0000256" key="1">
    <source>
        <dbReference type="SAM" id="MobiDB-lite"/>
    </source>
</evidence>
<gene>
    <name evidence="3" type="ORF">WI372_11405</name>
</gene>
<keyword evidence="4" id="KW-1185">Reference proteome</keyword>
<organism evidence="3 4">
    <name type="scientific">Gaopeijia maritima</name>
    <dbReference type="NCBI Taxonomy" id="3119007"/>
    <lineage>
        <taxon>Bacteria</taxon>
        <taxon>Pseudomonadati</taxon>
        <taxon>Gemmatimonadota</taxon>
        <taxon>Longimicrobiia</taxon>
        <taxon>Gaopeijiales</taxon>
        <taxon>Gaopeijiaceae</taxon>
        <taxon>Gaopeijia</taxon>
    </lineage>
</organism>
<dbReference type="Proteomes" id="UP001484239">
    <property type="component" value="Unassembled WGS sequence"/>
</dbReference>
<keyword evidence="2" id="KW-0472">Membrane</keyword>
<name>A0ABU9EA20_9BACT</name>
<evidence type="ECO:0000313" key="4">
    <source>
        <dbReference type="Proteomes" id="UP001484239"/>
    </source>
</evidence>
<comment type="caution">
    <text evidence="3">The sequence shown here is derived from an EMBL/GenBank/DDBJ whole genome shotgun (WGS) entry which is preliminary data.</text>
</comment>
<sequence length="163" mass="17796">MSSPPPTDPDRSGDFDSLVASADRDAQARDAAYARPDDGDVRPWALWALLVAMPVLALVVFWNVKVMQGQTLPPPAIEAVDLARTLRVAVDELETFVEDNGRLPTPAEAADFLPEEATFRPVDGSYELVIPAPVVNELRFARGEDPDQWLRSIRSTLDPDGAS</sequence>
<reference evidence="3 4" key="1">
    <citation type="submission" date="2024-02" db="EMBL/GenBank/DDBJ databases">
        <title>A novel Gemmatimonadota bacterium.</title>
        <authorList>
            <person name="Du Z.-J."/>
            <person name="Ye Y.-Q."/>
        </authorList>
    </citation>
    <scope>NUCLEOTIDE SEQUENCE [LARGE SCALE GENOMIC DNA]</scope>
    <source>
        <strain evidence="3 4">DH-20</strain>
    </source>
</reference>
<protein>
    <submittedName>
        <fullName evidence="3">Uncharacterized protein</fullName>
    </submittedName>
</protein>
<feature type="region of interest" description="Disordered" evidence="1">
    <location>
        <begin position="1"/>
        <end position="35"/>
    </location>
</feature>